<reference evidence="3 4" key="1">
    <citation type="submission" date="2019-08" db="EMBL/GenBank/DDBJ databases">
        <title>Deep-cultivation of Planctomycetes and their phenomic and genomic characterization uncovers novel biology.</title>
        <authorList>
            <person name="Wiegand S."/>
            <person name="Jogler M."/>
            <person name="Boedeker C."/>
            <person name="Pinto D."/>
            <person name="Vollmers J."/>
            <person name="Rivas-Marin E."/>
            <person name="Kohn T."/>
            <person name="Peeters S.H."/>
            <person name="Heuer A."/>
            <person name="Rast P."/>
            <person name="Oberbeckmann S."/>
            <person name="Bunk B."/>
            <person name="Jeske O."/>
            <person name="Meyerdierks A."/>
            <person name="Storesund J.E."/>
            <person name="Kallscheuer N."/>
            <person name="Luecker S."/>
            <person name="Lage O.M."/>
            <person name="Pohl T."/>
            <person name="Merkel B.J."/>
            <person name="Hornburger P."/>
            <person name="Mueller R.-W."/>
            <person name="Bruemmer F."/>
            <person name="Labrenz M."/>
            <person name="Spormann A.M."/>
            <person name="Op Den Camp H."/>
            <person name="Overmann J."/>
            <person name="Amann R."/>
            <person name="Jetten M.S.M."/>
            <person name="Mascher T."/>
            <person name="Medema M.H."/>
            <person name="Devos D.P."/>
            <person name="Kaster A.-K."/>
            <person name="Ovreas L."/>
            <person name="Rohde M."/>
            <person name="Galperin M.Y."/>
            <person name="Jogler C."/>
        </authorList>
    </citation>
    <scope>NUCLEOTIDE SEQUENCE [LARGE SCALE GENOMIC DNA]</scope>
    <source>
        <strain evidence="3 4">LF1</strain>
    </source>
</reference>
<accession>A0A5B1CAN0</accession>
<keyword evidence="2" id="KW-1133">Transmembrane helix</keyword>
<name>A0A5B1CAN0_9BACT</name>
<dbReference type="Proteomes" id="UP000322699">
    <property type="component" value="Unassembled WGS sequence"/>
</dbReference>
<feature type="transmembrane region" description="Helical" evidence="2">
    <location>
        <begin position="70"/>
        <end position="92"/>
    </location>
</feature>
<evidence type="ECO:0000313" key="4">
    <source>
        <dbReference type="Proteomes" id="UP000322699"/>
    </source>
</evidence>
<feature type="compositionally biased region" description="Polar residues" evidence="1">
    <location>
        <begin position="101"/>
        <end position="117"/>
    </location>
</feature>
<keyword evidence="2" id="KW-0812">Transmembrane</keyword>
<dbReference type="EMBL" id="VRLW01000003">
    <property type="protein sequence ID" value="KAA1257322.1"/>
    <property type="molecule type" value="Genomic_DNA"/>
</dbReference>
<keyword evidence="4" id="KW-1185">Reference proteome</keyword>
<gene>
    <name evidence="3" type="ORF">LF1_54710</name>
</gene>
<evidence type="ECO:0000256" key="2">
    <source>
        <dbReference type="SAM" id="Phobius"/>
    </source>
</evidence>
<organism evidence="3 4">
    <name type="scientific">Rubripirellula obstinata</name>
    <dbReference type="NCBI Taxonomy" id="406547"/>
    <lineage>
        <taxon>Bacteria</taxon>
        <taxon>Pseudomonadati</taxon>
        <taxon>Planctomycetota</taxon>
        <taxon>Planctomycetia</taxon>
        <taxon>Pirellulales</taxon>
        <taxon>Pirellulaceae</taxon>
        <taxon>Rubripirellula</taxon>
    </lineage>
</organism>
<feature type="transmembrane region" description="Helical" evidence="2">
    <location>
        <begin position="12"/>
        <end position="36"/>
    </location>
</feature>
<feature type="region of interest" description="Disordered" evidence="1">
    <location>
        <begin position="96"/>
        <end position="117"/>
    </location>
</feature>
<comment type="caution">
    <text evidence="3">The sequence shown here is derived from an EMBL/GenBank/DDBJ whole genome shotgun (WGS) entry which is preliminary data.</text>
</comment>
<protein>
    <submittedName>
        <fullName evidence="3">Uncharacterized protein</fullName>
    </submittedName>
</protein>
<proteinExistence type="predicted"/>
<evidence type="ECO:0000256" key="1">
    <source>
        <dbReference type="SAM" id="MobiDB-lite"/>
    </source>
</evidence>
<dbReference type="AlphaFoldDB" id="A0A5B1CAN0"/>
<keyword evidence="2" id="KW-0472">Membrane</keyword>
<sequence length="117" mass="12727">MHTVIRLNINEIAMKTPIAITLITCGTILMLSPAMINVLQHRQLSSTLQARPDFTNLSAAKLVAGEPMPAMFTFACVAIGIVMIGLSTYLSIRFPSPPESMRSTTEPIFSPSTDHPQ</sequence>
<evidence type="ECO:0000313" key="3">
    <source>
        <dbReference type="EMBL" id="KAA1257322.1"/>
    </source>
</evidence>